<evidence type="ECO:0000313" key="9">
    <source>
        <dbReference type="Proteomes" id="UP000236745"/>
    </source>
</evidence>
<dbReference type="GO" id="GO:0005886">
    <property type="term" value="C:plasma membrane"/>
    <property type="evidence" value="ECO:0007669"/>
    <property type="project" value="TreeGrafter"/>
</dbReference>
<proteinExistence type="predicted"/>
<dbReference type="Pfam" id="PF03600">
    <property type="entry name" value="CitMHS"/>
    <property type="match status" value="1"/>
</dbReference>
<name>A0A1H6DEH8_9GAMM</name>
<feature type="transmembrane region" description="Helical" evidence="6">
    <location>
        <begin position="385"/>
        <end position="403"/>
    </location>
</feature>
<evidence type="ECO:0000313" key="8">
    <source>
        <dbReference type="EMBL" id="SEG83788.1"/>
    </source>
</evidence>
<accession>A0A1H6DEH8</accession>
<feature type="transmembrane region" description="Helical" evidence="6">
    <location>
        <begin position="363"/>
        <end position="379"/>
    </location>
</feature>
<comment type="subcellular location">
    <subcellularLocation>
        <location evidence="1">Membrane</location>
        <topology evidence="1">Multi-pass membrane protein</topology>
    </subcellularLocation>
</comment>
<evidence type="ECO:0000256" key="6">
    <source>
        <dbReference type="SAM" id="Phobius"/>
    </source>
</evidence>
<feature type="transmembrane region" description="Helical" evidence="6">
    <location>
        <begin position="75"/>
        <end position="93"/>
    </location>
</feature>
<keyword evidence="5 6" id="KW-0472">Membrane</keyword>
<keyword evidence="4 6" id="KW-1133">Transmembrane helix</keyword>
<protein>
    <submittedName>
        <fullName evidence="8">Solute carrier family 13 (Sodium-dependent dicarboxylate transporter), member 2/3/5</fullName>
    </submittedName>
</protein>
<sequence>MPGSKITFLIAVAVAAAIYFLTPYDPALRTGLAVLALVAILWMTETFHITVTALLIPVLAVLTGIFSTADALKNFANPIIFLFLGGFALAAALNEQGLDRYISTHVLRIARGRLGAAAMLLFVTAAGLSMWISNTATTAMMLPLVLGLLKQLPYEDNKRTYWFVLLGLAYSASIGGIGTMVGSPPNAIAAAAVGLTFLDWLKIGLPIVIVSFPLMILILWLVMRPDLNHHFEQAEDHEKLNGAQWATLGVFGLTVCLWLFSSPISKLVGVTKGFDALVAVFAILMLCMLKLVTWKAVEKSADWGVLLLFGGGLTLSAMLKETGTSLFLANGISDMLHGAPMVLFILVVAAFVVMLTEIASNTASSALLVPIFVGIAGAMGMPEVVMAMVIAVAASCAFMLPVATPPNAIVYGSGAVPQSQMMRAGVVLNAAMTAVITAAAMMML</sequence>
<feature type="transmembrane region" description="Helical" evidence="6">
    <location>
        <begin position="243"/>
        <end position="261"/>
    </location>
</feature>
<dbReference type="InterPro" id="IPR031312">
    <property type="entry name" value="Na/sul_symport_CS"/>
</dbReference>
<dbReference type="GO" id="GO:0015141">
    <property type="term" value="F:succinate transmembrane transporter activity"/>
    <property type="evidence" value="ECO:0007669"/>
    <property type="project" value="UniProtKB-ARBA"/>
</dbReference>
<evidence type="ECO:0000259" key="7">
    <source>
        <dbReference type="Pfam" id="PF03600"/>
    </source>
</evidence>
<reference evidence="8 9" key="1">
    <citation type="submission" date="2016-10" db="EMBL/GenBank/DDBJ databases">
        <authorList>
            <person name="de Groot N.N."/>
        </authorList>
    </citation>
    <scope>NUCLEOTIDE SEQUENCE [LARGE SCALE GENOMIC DNA]</scope>
    <source>
        <strain evidence="8 9">DSM 22012</strain>
    </source>
</reference>
<organism evidence="8 9">
    <name type="scientific">Marinobacterium lutimaris</name>
    <dbReference type="NCBI Taxonomy" id="568106"/>
    <lineage>
        <taxon>Bacteria</taxon>
        <taxon>Pseudomonadati</taxon>
        <taxon>Pseudomonadota</taxon>
        <taxon>Gammaproteobacteria</taxon>
        <taxon>Oceanospirillales</taxon>
        <taxon>Oceanospirillaceae</taxon>
        <taxon>Marinobacterium</taxon>
    </lineage>
</organism>
<feature type="transmembrane region" description="Helical" evidence="6">
    <location>
        <begin position="138"/>
        <end position="154"/>
    </location>
</feature>
<evidence type="ECO:0000256" key="2">
    <source>
        <dbReference type="ARBA" id="ARBA00022448"/>
    </source>
</evidence>
<dbReference type="InterPro" id="IPR004680">
    <property type="entry name" value="Cit_transptr-like_dom"/>
</dbReference>
<keyword evidence="9" id="KW-1185">Reference proteome</keyword>
<gene>
    <name evidence="8" type="ORF">SAMN05444390_10626</name>
</gene>
<dbReference type="AlphaFoldDB" id="A0A1H6DEH8"/>
<dbReference type="NCBIfam" id="TIGR00785">
    <property type="entry name" value="dass"/>
    <property type="match status" value="1"/>
</dbReference>
<keyword evidence="2" id="KW-0813">Transport</keyword>
<dbReference type="PANTHER" id="PTHR10283:SF82">
    <property type="entry name" value="SOLUTE CARRIER FAMILY 13 MEMBER 2"/>
    <property type="match status" value="1"/>
</dbReference>
<dbReference type="EMBL" id="FNVQ01000006">
    <property type="protein sequence ID" value="SEG83788.1"/>
    <property type="molecule type" value="Genomic_DNA"/>
</dbReference>
<dbReference type="CDD" id="cd01115">
    <property type="entry name" value="SLC13_permease"/>
    <property type="match status" value="1"/>
</dbReference>
<dbReference type="RefSeq" id="WP_200826859.1">
    <property type="nucleotide sequence ID" value="NZ_FNVQ01000006.1"/>
</dbReference>
<evidence type="ECO:0000256" key="1">
    <source>
        <dbReference type="ARBA" id="ARBA00004141"/>
    </source>
</evidence>
<feature type="transmembrane region" description="Helical" evidence="6">
    <location>
        <begin position="303"/>
        <end position="319"/>
    </location>
</feature>
<feature type="transmembrane region" description="Helical" evidence="6">
    <location>
        <begin position="203"/>
        <end position="222"/>
    </location>
</feature>
<evidence type="ECO:0000256" key="3">
    <source>
        <dbReference type="ARBA" id="ARBA00022692"/>
    </source>
</evidence>
<dbReference type="Proteomes" id="UP000236745">
    <property type="component" value="Unassembled WGS sequence"/>
</dbReference>
<feature type="domain" description="Citrate transporter-like" evidence="7">
    <location>
        <begin position="40"/>
        <end position="391"/>
    </location>
</feature>
<evidence type="ECO:0000256" key="5">
    <source>
        <dbReference type="ARBA" id="ARBA00023136"/>
    </source>
</evidence>
<feature type="transmembrane region" description="Helical" evidence="6">
    <location>
        <begin position="424"/>
        <end position="443"/>
    </location>
</feature>
<keyword evidence="3 6" id="KW-0812">Transmembrane</keyword>
<dbReference type="InterPro" id="IPR001898">
    <property type="entry name" value="SLC13A/DASS"/>
</dbReference>
<dbReference type="PANTHER" id="PTHR10283">
    <property type="entry name" value="SOLUTE CARRIER FAMILY 13 MEMBER"/>
    <property type="match status" value="1"/>
</dbReference>
<evidence type="ECO:0000256" key="4">
    <source>
        <dbReference type="ARBA" id="ARBA00022989"/>
    </source>
</evidence>
<dbReference type="PROSITE" id="PS01271">
    <property type="entry name" value="NA_SULFATE"/>
    <property type="match status" value="1"/>
</dbReference>
<feature type="transmembrane region" description="Helical" evidence="6">
    <location>
        <begin position="339"/>
        <end position="356"/>
    </location>
</feature>
<feature type="transmembrane region" description="Helical" evidence="6">
    <location>
        <begin position="161"/>
        <end position="183"/>
    </location>
</feature>
<feature type="transmembrane region" description="Helical" evidence="6">
    <location>
        <begin position="273"/>
        <end position="291"/>
    </location>
</feature>